<feature type="domain" description="C2H2-type" evidence="11">
    <location>
        <begin position="568"/>
        <end position="595"/>
    </location>
</feature>
<evidence type="ECO:0000313" key="13">
    <source>
        <dbReference type="EMBL" id="KAL3268921.1"/>
    </source>
</evidence>
<organism evidence="13 14">
    <name type="scientific">Cryptolaemus montrouzieri</name>
    <dbReference type="NCBI Taxonomy" id="559131"/>
    <lineage>
        <taxon>Eukaryota</taxon>
        <taxon>Metazoa</taxon>
        <taxon>Ecdysozoa</taxon>
        <taxon>Arthropoda</taxon>
        <taxon>Hexapoda</taxon>
        <taxon>Insecta</taxon>
        <taxon>Pterygota</taxon>
        <taxon>Neoptera</taxon>
        <taxon>Endopterygota</taxon>
        <taxon>Coleoptera</taxon>
        <taxon>Polyphaga</taxon>
        <taxon>Cucujiformia</taxon>
        <taxon>Coccinelloidea</taxon>
        <taxon>Coccinellidae</taxon>
        <taxon>Scymninae</taxon>
        <taxon>Scymnini</taxon>
        <taxon>Cryptolaemus</taxon>
    </lineage>
</organism>
<dbReference type="GO" id="GO:0008170">
    <property type="term" value="F:N-methyltransferase activity"/>
    <property type="evidence" value="ECO:0007669"/>
    <property type="project" value="UniProtKB-ARBA"/>
</dbReference>
<feature type="domain" description="C2H2-type" evidence="11">
    <location>
        <begin position="745"/>
        <end position="773"/>
    </location>
</feature>
<dbReference type="PROSITE" id="PS50157">
    <property type="entry name" value="ZINC_FINGER_C2H2_2"/>
    <property type="match status" value="9"/>
</dbReference>
<feature type="domain" description="C2H2-type" evidence="11">
    <location>
        <begin position="661"/>
        <end position="688"/>
    </location>
</feature>
<dbReference type="Pfam" id="PF00096">
    <property type="entry name" value="zf-C2H2"/>
    <property type="match status" value="1"/>
</dbReference>
<dbReference type="FunFam" id="3.30.160.60:FF:001316">
    <property type="entry name" value="PR domain zinc finger protein 10"/>
    <property type="match status" value="1"/>
</dbReference>
<keyword evidence="14" id="KW-1185">Reference proteome</keyword>
<feature type="domain" description="SET" evidence="12">
    <location>
        <begin position="305"/>
        <end position="419"/>
    </location>
</feature>
<dbReference type="PROSITE" id="PS00028">
    <property type="entry name" value="ZINC_FINGER_C2H2_1"/>
    <property type="match status" value="8"/>
</dbReference>
<feature type="domain" description="C2H2-type" evidence="11">
    <location>
        <begin position="534"/>
        <end position="561"/>
    </location>
</feature>
<evidence type="ECO:0000313" key="14">
    <source>
        <dbReference type="Proteomes" id="UP001516400"/>
    </source>
</evidence>
<dbReference type="EMBL" id="JABFTP020000021">
    <property type="protein sequence ID" value="KAL3268921.1"/>
    <property type="molecule type" value="Genomic_DNA"/>
</dbReference>
<dbReference type="InterPro" id="IPR036236">
    <property type="entry name" value="Znf_C2H2_sf"/>
</dbReference>
<comment type="subcellular location">
    <subcellularLocation>
        <location evidence="1">Nucleus</location>
    </subcellularLocation>
</comment>
<sequence length="830" mass="96320">MEGIEDCGSQSQAVNDSLGKIDWPQNQSTSTNSGNSTLLYIAVAYVKGEYTDEADTSLSPVEHFSNFQHHVSTLDPNMSSVARYSPVYNDPSNNFNPVVIHHLVSPETNEGDTTFVNNLNMNPSLEALPTVLCNADLNNVGNQYLHMAENVNTENNNAMESLPDDPDSNKEQVEILITDQATGISYSVSTQELLVEEQQLLEALSPNPLLDSDLLTIDESTLKNNLPEDLIGATDTTTTEPNIEANFISNFTTETLKVEYPEEDGYASLRSRTSTNELETEDKLLSRVYSIIDRPIPTRARATLPETYLKIMKMGDEWAVFAKKSIRIRTQFGPVNGVLKNKEEVITRPDKLELLVLDEDERIFSLDTSDENQSNWMCFIRRAETYEEQNLVVSQHANSLYFTVIRNILPKQELKVGYSYLYANQHSFPVLEKDTMEEEWPCFECTEQFPTSQDLQNHLNMHDENKKEKMKFKRRMWRSKNKLVKVATTEACQCRICQQIFNPPKYSALKNHLVSKHNLVDKCVEEHFFIVRNYKCEKCNLVFNSESLFKIHNIQHNPDDNSDDETYHICPSCNRKFPTQRQLILHVSLHSLPKYKIIPERFQCPVCYTFYPMRERLQRHMLVHGPEESKPLQCPQCKKRFMNNSALTCHLKTHILGENIYECPICKDRFDHVPKLKMHVQKHCVNNTYTCPQCNKKFKAYSVIRKHIRAFHNDQKHTCQHCSKFFPTIDKLKMHLLRHSDHREFLCADCGKQFKRKDKLTEHCKRIHSEERENNIPPAKPKDKNEAKKFVPKVEPTDFHRFIYKCHPCLIGFKRRDWIKGKIIHMFEGL</sequence>
<dbReference type="AlphaFoldDB" id="A0ABD2MR42"/>
<reference evidence="13 14" key="1">
    <citation type="journal article" date="2021" name="BMC Biol.">
        <title>Horizontally acquired antibacterial genes associated with adaptive radiation of ladybird beetles.</title>
        <authorList>
            <person name="Li H.S."/>
            <person name="Tang X.F."/>
            <person name="Huang Y.H."/>
            <person name="Xu Z.Y."/>
            <person name="Chen M.L."/>
            <person name="Du X.Y."/>
            <person name="Qiu B.Y."/>
            <person name="Chen P.T."/>
            <person name="Zhang W."/>
            <person name="Slipinski A."/>
            <person name="Escalona H.E."/>
            <person name="Waterhouse R.M."/>
            <person name="Zwick A."/>
            <person name="Pang H."/>
        </authorList>
    </citation>
    <scope>NUCLEOTIDE SEQUENCE [LARGE SCALE GENOMIC DNA]</scope>
    <source>
        <strain evidence="13">SYSU2018</strain>
    </source>
</reference>
<keyword evidence="2" id="KW-0479">Metal-binding</keyword>
<evidence type="ECO:0000256" key="8">
    <source>
        <dbReference type="ARBA" id="ARBA00023163"/>
    </source>
</evidence>
<dbReference type="InterPro" id="IPR050331">
    <property type="entry name" value="Zinc_finger"/>
</dbReference>
<evidence type="ECO:0000259" key="11">
    <source>
        <dbReference type="PROSITE" id="PS50157"/>
    </source>
</evidence>
<proteinExistence type="predicted"/>
<evidence type="ECO:0000256" key="2">
    <source>
        <dbReference type="ARBA" id="ARBA00022723"/>
    </source>
</evidence>
<keyword evidence="9" id="KW-0539">Nucleus</keyword>
<dbReference type="InterPro" id="IPR001214">
    <property type="entry name" value="SET_dom"/>
</dbReference>
<dbReference type="SMART" id="SM00355">
    <property type="entry name" value="ZnF_C2H2"/>
    <property type="match status" value="10"/>
</dbReference>
<keyword evidence="3" id="KW-0677">Repeat</keyword>
<dbReference type="Gene3D" id="2.170.270.10">
    <property type="entry name" value="SET domain"/>
    <property type="match status" value="1"/>
</dbReference>
<keyword evidence="4 10" id="KW-0863">Zinc-finger</keyword>
<dbReference type="PROSITE" id="PS50280">
    <property type="entry name" value="SET"/>
    <property type="match status" value="1"/>
</dbReference>
<feature type="domain" description="C2H2-type" evidence="11">
    <location>
        <begin position="440"/>
        <end position="467"/>
    </location>
</feature>
<evidence type="ECO:0000259" key="12">
    <source>
        <dbReference type="PROSITE" id="PS50280"/>
    </source>
</evidence>
<accession>A0ABD2MR42</accession>
<feature type="domain" description="C2H2-type" evidence="11">
    <location>
        <begin position="689"/>
        <end position="717"/>
    </location>
</feature>
<name>A0ABD2MR42_9CUCU</name>
<evidence type="ECO:0000256" key="5">
    <source>
        <dbReference type="ARBA" id="ARBA00022833"/>
    </source>
</evidence>
<dbReference type="PANTHER" id="PTHR16515">
    <property type="entry name" value="PR DOMAIN ZINC FINGER PROTEIN"/>
    <property type="match status" value="1"/>
</dbReference>
<keyword evidence="6" id="KW-0805">Transcription regulation</keyword>
<dbReference type="GO" id="GO:0008276">
    <property type="term" value="F:protein methyltransferase activity"/>
    <property type="evidence" value="ECO:0007669"/>
    <property type="project" value="UniProtKB-ARBA"/>
</dbReference>
<evidence type="ECO:0000256" key="7">
    <source>
        <dbReference type="ARBA" id="ARBA00023125"/>
    </source>
</evidence>
<dbReference type="Gene3D" id="3.30.160.60">
    <property type="entry name" value="Classic Zinc Finger"/>
    <property type="match status" value="5"/>
</dbReference>
<protein>
    <submittedName>
        <fullName evidence="13">Uncharacterized protein</fullName>
    </submittedName>
</protein>
<evidence type="ECO:0000256" key="9">
    <source>
        <dbReference type="ARBA" id="ARBA00023242"/>
    </source>
</evidence>
<dbReference type="Proteomes" id="UP001516400">
    <property type="component" value="Unassembled WGS sequence"/>
</dbReference>
<feature type="domain" description="C2H2-type" evidence="11">
    <location>
        <begin position="632"/>
        <end position="654"/>
    </location>
</feature>
<keyword evidence="5" id="KW-0862">Zinc</keyword>
<evidence type="ECO:0000256" key="4">
    <source>
        <dbReference type="ARBA" id="ARBA00022771"/>
    </source>
</evidence>
<feature type="domain" description="C2H2-type" evidence="11">
    <location>
        <begin position="717"/>
        <end position="744"/>
    </location>
</feature>
<dbReference type="GO" id="GO:0008270">
    <property type="term" value="F:zinc ion binding"/>
    <property type="evidence" value="ECO:0007669"/>
    <property type="project" value="UniProtKB-KW"/>
</dbReference>
<dbReference type="InterPro" id="IPR013087">
    <property type="entry name" value="Znf_C2H2_type"/>
</dbReference>
<feature type="domain" description="C2H2-type" evidence="11">
    <location>
        <begin position="602"/>
        <end position="629"/>
    </location>
</feature>
<gene>
    <name evidence="13" type="ORF">HHI36_008008</name>
</gene>
<dbReference type="GO" id="GO:0008757">
    <property type="term" value="F:S-adenosylmethionine-dependent methyltransferase activity"/>
    <property type="evidence" value="ECO:0007669"/>
    <property type="project" value="UniProtKB-ARBA"/>
</dbReference>
<evidence type="ECO:0000256" key="6">
    <source>
        <dbReference type="ARBA" id="ARBA00023015"/>
    </source>
</evidence>
<dbReference type="InterPro" id="IPR046341">
    <property type="entry name" value="SET_dom_sf"/>
</dbReference>
<comment type="caution">
    <text evidence="13">The sequence shown here is derived from an EMBL/GenBank/DDBJ whole genome shotgun (WGS) entry which is preliminary data.</text>
</comment>
<evidence type="ECO:0000256" key="1">
    <source>
        <dbReference type="ARBA" id="ARBA00004123"/>
    </source>
</evidence>
<keyword evidence="8" id="KW-0804">Transcription</keyword>
<keyword evidence="7" id="KW-0238">DNA-binding</keyword>
<evidence type="ECO:0000256" key="3">
    <source>
        <dbReference type="ARBA" id="ARBA00022737"/>
    </source>
</evidence>
<evidence type="ECO:0000256" key="10">
    <source>
        <dbReference type="PROSITE-ProRule" id="PRU00042"/>
    </source>
</evidence>
<dbReference type="Pfam" id="PF21549">
    <property type="entry name" value="PRDM2_PR"/>
    <property type="match status" value="1"/>
</dbReference>
<dbReference type="SUPFAM" id="SSF57667">
    <property type="entry name" value="beta-beta-alpha zinc fingers"/>
    <property type="match status" value="4"/>
</dbReference>
<dbReference type="PANTHER" id="PTHR16515:SF2">
    <property type="entry name" value="PR DOMAIN ZINC FINGER PROTEIN 4"/>
    <property type="match status" value="1"/>
</dbReference>